<protein>
    <submittedName>
        <fullName evidence="9">Peptide/nickel transport system ATP-binding protein/oligopeptide transport system ATP-binding protein</fullName>
    </submittedName>
</protein>
<keyword evidence="5" id="KW-0547">Nucleotide-binding</keyword>
<dbReference type="CDD" id="cd03257">
    <property type="entry name" value="ABC_NikE_OppD_transporters"/>
    <property type="match status" value="1"/>
</dbReference>
<dbReference type="Pfam" id="PF08352">
    <property type="entry name" value="oligo_HPY"/>
    <property type="match status" value="1"/>
</dbReference>
<dbReference type="SMART" id="SM00382">
    <property type="entry name" value="AAA"/>
    <property type="match status" value="1"/>
</dbReference>
<evidence type="ECO:0000256" key="5">
    <source>
        <dbReference type="ARBA" id="ARBA00022741"/>
    </source>
</evidence>
<evidence type="ECO:0000256" key="7">
    <source>
        <dbReference type="ARBA" id="ARBA00023136"/>
    </source>
</evidence>
<organism evidence="9 10">
    <name type="scientific">Melghirimyces profundicolus</name>
    <dbReference type="NCBI Taxonomy" id="1242148"/>
    <lineage>
        <taxon>Bacteria</taxon>
        <taxon>Bacillati</taxon>
        <taxon>Bacillota</taxon>
        <taxon>Bacilli</taxon>
        <taxon>Bacillales</taxon>
        <taxon>Thermoactinomycetaceae</taxon>
        <taxon>Melghirimyces</taxon>
    </lineage>
</organism>
<evidence type="ECO:0000256" key="4">
    <source>
        <dbReference type="ARBA" id="ARBA00022475"/>
    </source>
</evidence>
<dbReference type="GO" id="GO:0015833">
    <property type="term" value="P:peptide transport"/>
    <property type="evidence" value="ECO:0007669"/>
    <property type="project" value="InterPro"/>
</dbReference>
<dbReference type="InterPro" id="IPR013563">
    <property type="entry name" value="Oligopep_ABC_C"/>
</dbReference>
<evidence type="ECO:0000313" key="10">
    <source>
        <dbReference type="Proteomes" id="UP000244240"/>
    </source>
</evidence>
<sequence length="319" mass="35758">MKSVLDIKNLKVGFHSDEGFVQAVDGLDLQIGEGKTLGLVGESGCGKSVTSLSVMRLLPEKARISGEIGFLGEDLLQKDQKELERIRGDKISMIFQDPMTSLNPVLTIGEQIEEVIRYHQGGTKQEIRDRTLELMDLVKIPDSERRIREYPHQMSGGIRQRIMIAMAIACDPELLIADEPTTALDVTVQAQILALIRELQEKLNTAVLMISHDLGVISQVADDVAVMYAGQVVEWTTTEELFESPKHPYTQGLIRTIPRMDEQQGELEEIPGMVPELSQEFKGCRFYDRCPKAMKACKKADINLLDVEQSKVRCLLYSE</sequence>
<dbReference type="SUPFAM" id="SSF52540">
    <property type="entry name" value="P-loop containing nucleoside triphosphate hydrolases"/>
    <property type="match status" value="1"/>
</dbReference>
<name>A0A2T6C7L7_9BACL</name>
<reference evidence="9 10" key="1">
    <citation type="submission" date="2018-04" db="EMBL/GenBank/DDBJ databases">
        <title>Genomic Encyclopedia of Archaeal and Bacterial Type Strains, Phase II (KMG-II): from individual species to whole genera.</title>
        <authorList>
            <person name="Goeker M."/>
        </authorList>
    </citation>
    <scope>NUCLEOTIDE SEQUENCE [LARGE SCALE GENOMIC DNA]</scope>
    <source>
        <strain evidence="9 10">DSM 45787</strain>
    </source>
</reference>
<dbReference type="PROSITE" id="PS50893">
    <property type="entry name" value="ABC_TRANSPORTER_2"/>
    <property type="match status" value="1"/>
</dbReference>
<dbReference type="RefSeq" id="WP_108021853.1">
    <property type="nucleotide sequence ID" value="NZ_QBKR01000003.1"/>
</dbReference>
<dbReference type="AlphaFoldDB" id="A0A2T6C7L7"/>
<accession>A0A2T6C7L7</accession>
<comment type="subcellular location">
    <subcellularLocation>
        <location evidence="1">Cell membrane</location>
        <topology evidence="1">Peripheral membrane protein</topology>
    </subcellularLocation>
</comment>
<evidence type="ECO:0000259" key="8">
    <source>
        <dbReference type="PROSITE" id="PS50893"/>
    </source>
</evidence>
<dbReference type="Proteomes" id="UP000244240">
    <property type="component" value="Unassembled WGS sequence"/>
</dbReference>
<dbReference type="NCBIfam" id="TIGR01727">
    <property type="entry name" value="oligo_HPY"/>
    <property type="match status" value="1"/>
</dbReference>
<dbReference type="EMBL" id="QBKR01000003">
    <property type="protein sequence ID" value="PTX64283.1"/>
    <property type="molecule type" value="Genomic_DNA"/>
</dbReference>
<dbReference type="InterPro" id="IPR050388">
    <property type="entry name" value="ABC_Ni/Peptide_Import"/>
</dbReference>
<evidence type="ECO:0000256" key="6">
    <source>
        <dbReference type="ARBA" id="ARBA00022840"/>
    </source>
</evidence>
<comment type="caution">
    <text evidence="9">The sequence shown here is derived from an EMBL/GenBank/DDBJ whole genome shotgun (WGS) entry which is preliminary data.</text>
</comment>
<dbReference type="Gene3D" id="3.40.50.300">
    <property type="entry name" value="P-loop containing nucleotide triphosphate hydrolases"/>
    <property type="match status" value="1"/>
</dbReference>
<evidence type="ECO:0000256" key="3">
    <source>
        <dbReference type="ARBA" id="ARBA00022448"/>
    </source>
</evidence>
<dbReference type="PANTHER" id="PTHR43297:SF2">
    <property type="entry name" value="DIPEPTIDE TRANSPORT ATP-BINDING PROTEIN DPPD"/>
    <property type="match status" value="1"/>
</dbReference>
<keyword evidence="6 9" id="KW-0067">ATP-binding</keyword>
<dbReference type="PANTHER" id="PTHR43297">
    <property type="entry name" value="OLIGOPEPTIDE TRANSPORT ATP-BINDING PROTEIN APPD"/>
    <property type="match status" value="1"/>
</dbReference>
<dbReference type="InterPro" id="IPR003439">
    <property type="entry name" value="ABC_transporter-like_ATP-bd"/>
</dbReference>
<proteinExistence type="inferred from homology"/>
<keyword evidence="10" id="KW-1185">Reference proteome</keyword>
<dbReference type="InterPro" id="IPR003593">
    <property type="entry name" value="AAA+_ATPase"/>
</dbReference>
<evidence type="ECO:0000256" key="1">
    <source>
        <dbReference type="ARBA" id="ARBA00004202"/>
    </source>
</evidence>
<dbReference type="FunFam" id="3.40.50.300:FF:000016">
    <property type="entry name" value="Oligopeptide ABC transporter ATP-binding component"/>
    <property type="match status" value="1"/>
</dbReference>
<dbReference type="InterPro" id="IPR027417">
    <property type="entry name" value="P-loop_NTPase"/>
</dbReference>
<feature type="domain" description="ABC transporter" evidence="8">
    <location>
        <begin position="7"/>
        <end position="254"/>
    </location>
</feature>
<evidence type="ECO:0000256" key="2">
    <source>
        <dbReference type="ARBA" id="ARBA00005417"/>
    </source>
</evidence>
<dbReference type="Pfam" id="PF00005">
    <property type="entry name" value="ABC_tran"/>
    <property type="match status" value="1"/>
</dbReference>
<keyword evidence="3" id="KW-0813">Transport</keyword>
<dbReference type="GO" id="GO:0005886">
    <property type="term" value="C:plasma membrane"/>
    <property type="evidence" value="ECO:0007669"/>
    <property type="project" value="UniProtKB-SubCell"/>
</dbReference>
<comment type="similarity">
    <text evidence="2">Belongs to the ABC transporter superfamily.</text>
</comment>
<keyword evidence="7" id="KW-0472">Membrane</keyword>
<evidence type="ECO:0000313" key="9">
    <source>
        <dbReference type="EMBL" id="PTX64283.1"/>
    </source>
</evidence>
<gene>
    <name evidence="9" type="ORF">C8P63_10366</name>
</gene>
<dbReference type="GO" id="GO:0016887">
    <property type="term" value="F:ATP hydrolysis activity"/>
    <property type="evidence" value="ECO:0007669"/>
    <property type="project" value="InterPro"/>
</dbReference>
<dbReference type="GO" id="GO:0005524">
    <property type="term" value="F:ATP binding"/>
    <property type="evidence" value="ECO:0007669"/>
    <property type="project" value="UniProtKB-KW"/>
</dbReference>
<dbReference type="OrthoDB" id="9802264at2"/>
<keyword evidence="4" id="KW-1003">Cell membrane</keyword>